<keyword evidence="4 7" id="KW-1133">Transmembrane helix</keyword>
<keyword evidence="5 7" id="KW-0472">Membrane</keyword>
<keyword evidence="9" id="KW-1185">Reference proteome</keyword>
<evidence type="ECO:0000256" key="2">
    <source>
        <dbReference type="ARBA" id="ARBA00022692"/>
    </source>
</evidence>
<protein>
    <submittedName>
        <fullName evidence="8">Protein-cysteine N-palmitoyltransferase HHAT-like</fullName>
    </submittedName>
</protein>
<evidence type="ECO:0000256" key="7">
    <source>
        <dbReference type="SAM" id="Phobius"/>
    </source>
</evidence>
<accession>A0A093J376</accession>
<evidence type="ECO:0000256" key="5">
    <source>
        <dbReference type="ARBA" id="ARBA00023136"/>
    </source>
</evidence>
<keyword evidence="2 7" id="KW-0812">Transmembrane</keyword>
<evidence type="ECO:0000313" key="8">
    <source>
        <dbReference type="EMBL" id="KFW09440.1"/>
    </source>
</evidence>
<reference evidence="8 9" key="1">
    <citation type="submission" date="2014-04" db="EMBL/GenBank/DDBJ databases">
        <title>Genome evolution of avian class.</title>
        <authorList>
            <person name="Zhang G."/>
            <person name="Li C."/>
        </authorList>
    </citation>
    <scope>NUCLEOTIDE SEQUENCE [LARGE SCALE GENOMIC DNA]</scope>
    <source>
        <strain evidence="8">BGI_N326</strain>
    </source>
</reference>
<dbReference type="PANTHER" id="PTHR13285:SF19">
    <property type="entry name" value="PROTEIN-CYSTEINE N-PALMITOYLTRANSFERASE HHAT-LIKE PROTEIN"/>
    <property type="match status" value="1"/>
</dbReference>
<dbReference type="GO" id="GO:0005789">
    <property type="term" value="C:endoplasmic reticulum membrane"/>
    <property type="evidence" value="ECO:0007669"/>
    <property type="project" value="UniProtKB-SubCell"/>
</dbReference>
<keyword evidence="3" id="KW-0256">Endoplasmic reticulum</keyword>
<feature type="transmembrane region" description="Helical" evidence="7">
    <location>
        <begin position="61"/>
        <end position="84"/>
    </location>
</feature>
<sequence length="274" mass="31755">QVSTRELQRKDDEMRNIRVHALLHVGAIIAVDIFFHFFYILTLPSDLKFMNRLSDWSLAGLAYSNLVYDWVKAAVMFGVINTIARLDHLDPPQPPKCITMLYVFAETHFDRGINDWLCKYVYDHIGENHDNVMKELVATIATFAVTTLWLGPCEIVYIWSVFNCFGLNFELWVQKFFQQEPFAKLEVRNWAAAMSRRIRAVFGAANFWAIVLYNILALNSLEFALLVTKRLLLTGFPVSTLSIWFITYCGVQLIKERERILAIEEEKCDKAKAE</sequence>
<feature type="transmembrane region" description="Helical" evidence="7">
    <location>
        <begin position="198"/>
        <end position="219"/>
    </location>
</feature>
<dbReference type="GO" id="GO:0016746">
    <property type="term" value="F:acyltransferase activity"/>
    <property type="evidence" value="ECO:0007669"/>
    <property type="project" value="TreeGrafter"/>
</dbReference>
<comment type="subcellular location">
    <subcellularLocation>
        <location evidence="1">Endoplasmic reticulum membrane</location>
        <topology evidence="1">Multi-pass membrane protein</topology>
    </subcellularLocation>
</comment>
<name>A0A093J376_EURHL</name>
<proteinExistence type="inferred from homology"/>
<feature type="non-terminal residue" evidence="8">
    <location>
        <position position="1"/>
    </location>
</feature>
<feature type="transmembrane region" description="Helical" evidence="7">
    <location>
        <begin position="231"/>
        <end position="251"/>
    </location>
</feature>
<keyword evidence="8" id="KW-0808">Transferase</keyword>
<feature type="non-terminal residue" evidence="8">
    <location>
        <position position="274"/>
    </location>
</feature>
<dbReference type="Proteomes" id="UP000054232">
    <property type="component" value="Unassembled WGS sequence"/>
</dbReference>
<feature type="transmembrane region" description="Helical" evidence="7">
    <location>
        <begin position="21"/>
        <end position="41"/>
    </location>
</feature>
<gene>
    <name evidence="8" type="ORF">N326_01710</name>
</gene>
<dbReference type="Pfam" id="PF03062">
    <property type="entry name" value="MBOAT"/>
    <property type="match status" value="1"/>
</dbReference>
<evidence type="ECO:0000256" key="6">
    <source>
        <dbReference type="ARBA" id="ARBA00038268"/>
    </source>
</evidence>
<evidence type="ECO:0000256" key="4">
    <source>
        <dbReference type="ARBA" id="ARBA00022989"/>
    </source>
</evidence>
<dbReference type="AlphaFoldDB" id="A0A093J376"/>
<comment type="similarity">
    <text evidence="6">Belongs to the membrane-bound acyltransferase family. HHAT subfamily.</text>
</comment>
<dbReference type="InterPro" id="IPR051085">
    <property type="entry name" value="MB_O-acyltransferase"/>
</dbReference>
<dbReference type="EMBL" id="KK574322">
    <property type="protein sequence ID" value="KFW09440.1"/>
    <property type="molecule type" value="Genomic_DNA"/>
</dbReference>
<evidence type="ECO:0000313" key="9">
    <source>
        <dbReference type="Proteomes" id="UP000054232"/>
    </source>
</evidence>
<evidence type="ECO:0000256" key="3">
    <source>
        <dbReference type="ARBA" id="ARBA00022824"/>
    </source>
</evidence>
<dbReference type="InterPro" id="IPR004299">
    <property type="entry name" value="MBOAT_fam"/>
</dbReference>
<dbReference type="PANTHER" id="PTHR13285">
    <property type="entry name" value="ACYLTRANSFERASE"/>
    <property type="match status" value="1"/>
</dbReference>
<evidence type="ECO:0000256" key="1">
    <source>
        <dbReference type="ARBA" id="ARBA00004477"/>
    </source>
</evidence>
<organism evidence="8 9">
    <name type="scientific">Eurypyga helias</name>
    <name type="common">Sunbittern</name>
    <name type="synonym">Ardea helias</name>
    <dbReference type="NCBI Taxonomy" id="54383"/>
    <lineage>
        <taxon>Eukaryota</taxon>
        <taxon>Metazoa</taxon>
        <taxon>Chordata</taxon>
        <taxon>Craniata</taxon>
        <taxon>Vertebrata</taxon>
        <taxon>Euteleostomi</taxon>
        <taxon>Archelosauria</taxon>
        <taxon>Archosauria</taxon>
        <taxon>Dinosauria</taxon>
        <taxon>Saurischia</taxon>
        <taxon>Theropoda</taxon>
        <taxon>Coelurosauria</taxon>
        <taxon>Aves</taxon>
        <taxon>Neognathae</taxon>
        <taxon>Neoaves</taxon>
        <taxon>Phaethontimorphae</taxon>
        <taxon>Eurypygiformes</taxon>
        <taxon>Eurypygidae</taxon>
        <taxon>Eurypyga</taxon>
    </lineage>
</organism>